<gene>
    <name evidence="2" type="ORF">E2C01_056325</name>
</gene>
<proteinExistence type="predicted"/>
<accession>A0A5B7GTT4</accession>
<comment type="caution">
    <text evidence="2">The sequence shown here is derived from an EMBL/GenBank/DDBJ whole genome shotgun (WGS) entry which is preliminary data.</text>
</comment>
<feature type="region of interest" description="Disordered" evidence="1">
    <location>
        <begin position="1"/>
        <end position="52"/>
    </location>
</feature>
<evidence type="ECO:0000256" key="1">
    <source>
        <dbReference type="SAM" id="MobiDB-lite"/>
    </source>
</evidence>
<protein>
    <submittedName>
        <fullName evidence="2">Uncharacterized protein</fullName>
    </submittedName>
</protein>
<organism evidence="2 3">
    <name type="scientific">Portunus trituberculatus</name>
    <name type="common">Swimming crab</name>
    <name type="synonym">Neptunus trituberculatus</name>
    <dbReference type="NCBI Taxonomy" id="210409"/>
    <lineage>
        <taxon>Eukaryota</taxon>
        <taxon>Metazoa</taxon>
        <taxon>Ecdysozoa</taxon>
        <taxon>Arthropoda</taxon>
        <taxon>Crustacea</taxon>
        <taxon>Multicrustacea</taxon>
        <taxon>Malacostraca</taxon>
        <taxon>Eumalacostraca</taxon>
        <taxon>Eucarida</taxon>
        <taxon>Decapoda</taxon>
        <taxon>Pleocyemata</taxon>
        <taxon>Brachyura</taxon>
        <taxon>Eubrachyura</taxon>
        <taxon>Portunoidea</taxon>
        <taxon>Portunidae</taxon>
        <taxon>Portuninae</taxon>
        <taxon>Portunus</taxon>
    </lineage>
</organism>
<sequence>MEVTHRSSGFPEEAGPGQPGTLSVPSVVPEETLEGSVGPTLMTQFPGDESQSDFTIPALTVYVGGSEGRPAFMPSRSRQQVPS</sequence>
<evidence type="ECO:0000313" key="3">
    <source>
        <dbReference type="Proteomes" id="UP000324222"/>
    </source>
</evidence>
<reference evidence="2 3" key="1">
    <citation type="submission" date="2019-05" db="EMBL/GenBank/DDBJ databases">
        <title>Another draft genome of Portunus trituberculatus and its Hox gene families provides insights of decapod evolution.</title>
        <authorList>
            <person name="Jeong J.-H."/>
            <person name="Song I."/>
            <person name="Kim S."/>
            <person name="Choi T."/>
            <person name="Kim D."/>
            <person name="Ryu S."/>
            <person name="Kim W."/>
        </authorList>
    </citation>
    <scope>NUCLEOTIDE SEQUENCE [LARGE SCALE GENOMIC DNA]</scope>
    <source>
        <tissue evidence="2">Muscle</tissue>
    </source>
</reference>
<keyword evidence="3" id="KW-1185">Reference proteome</keyword>
<evidence type="ECO:0000313" key="2">
    <source>
        <dbReference type="EMBL" id="MPC62242.1"/>
    </source>
</evidence>
<dbReference type="EMBL" id="VSRR010019450">
    <property type="protein sequence ID" value="MPC62242.1"/>
    <property type="molecule type" value="Genomic_DNA"/>
</dbReference>
<name>A0A5B7GTT4_PORTR</name>
<dbReference type="AlphaFoldDB" id="A0A5B7GTT4"/>
<dbReference type="Proteomes" id="UP000324222">
    <property type="component" value="Unassembled WGS sequence"/>
</dbReference>